<dbReference type="SUPFAM" id="SSF47895">
    <property type="entry name" value="Transducin (alpha subunit), insertion domain"/>
    <property type="match status" value="1"/>
</dbReference>
<comment type="caution">
    <text evidence="8">The sequence shown here is derived from an EMBL/GenBank/DDBJ whole genome shotgun (WGS) entry which is preliminary data.</text>
</comment>
<dbReference type="InterPro" id="IPR027417">
    <property type="entry name" value="P-loop_NTPase"/>
</dbReference>
<dbReference type="EMBL" id="JAEVFJ010000056">
    <property type="protein sequence ID" value="KAH8079422.1"/>
    <property type="molecule type" value="Genomic_DNA"/>
</dbReference>
<keyword evidence="1 6" id="KW-0479">Metal-binding</keyword>
<feature type="region of interest" description="Disordered" evidence="7">
    <location>
        <begin position="155"/>
        <end position="216"/>
    </location>
</feature>
<dbReference type="Proteomes" id="UP000813824">
    <property type="component" value="Unassembled WGS sequence"/>
</dbReference>
<evidence type="ECO:0000313" key="9">
    <source>
        <dbReference type="Proteomes" id="UP000813824"/>
    </source>
</evidence>
<evidence type="ECO:0000256" key="3">
    <source>
        <dbReference type="ARBA" id="ARBA00023134"/>
    </source>
</evidence>
<keyword evidence="3 5" id="KW-0342">GTP-binding</keyword>
<evidence type="ECO:0000256" key="4">
    <source>
        <dbReference type="ARBA" id="ARBA00023224"/>
    </source>
</evidence>
<feature type="region of interest" description="Disordered" evidence="7">
    <location>
        <begin position="244"/>
        <end position="284"/>
    </location>
</feature>
<dbReference type="SMART" id="SM00275">
    <property type="entry name" value="G_alpha"/>
    <property type="match status" value="1"/>
</dbReference>
<evidence type="ECO:0000256" key="7">
    <source>
        <dbReference type="SAM" id="MobiDB-lite"/>
    </source>
</evidence>
<dbReference type="PANTHER" id="PTHR10218">
    <property type="entry name" value="GTP-BINDING PROTEIN ALPHA SUBUNIT"/>
    <property type="match status" value="1"/>
</dbReference>
<dbReference type="GO" id="GO:0005525">
    <property type="term" value="F:GTP binding"/>
    <property type="evidence" value="ECO:0007669"/>
    <property type="project" value="UniProtKB-KW"/>
</dbReference>
<gene>
    <name evidence="8" type="ORF">BXZ70DRAFT_1012616</name>
</gene>
<evidence type="ECO:0000313" key="8">
    <source>
        <dbReference type="EMBL" id="KAH8079422.1"/>
    </source>
</evidence>
<evidence type="ECO:0000256" key="2">
    <source>
        <dbReference type="ARBA" id="ARBA00022741"/>
    </source>
</evidence>
<dbReference type="PRINTS" id="PR00318">
    <property type="entry name" value="GPROTEINA"/>
</dbReference>
<organism evidence="8 9">
    <name type="scientific">Cristinia sonorae</name>
    <dbReference type="NCBI Taxonomy" id="1940300"/>
    <lineage>
        <taxon>Eukaryota</taxon>
        <taxon>Fungi</taxon>
        <taxon>Dikarya</taxon>
        <taxon>Basidiomycota</taxon>
        <taxon>Agaricomycotina</taxon>
        <taxon>Agaricomycetes</taxon>
        <taxon>Agaricomycetidae</taxon>
        <taxon>Agaricales</taxon>
        <taxon>Pleurotineae</taxon>
        <taxon>Stephanosporaceae</taxon>
        <taxon>Cristinia</taxon>
    </lineage>
</organism>
<reference evidence="8" key="1">
    <citation type="journal article" date="2021" name="New Phytol.">
        <title>Evolutionary innovations through gain and loss of genes in the ectomycorrhizal Boletales.</title>
        <authorList>
            <person name="Wu G."/>
            <person name="Miyauchi S."/>
            <person name="Morin E."/>
            <person name="Kuo A."/>
            <person name="Drula E."/>
            <person name="Varga T."/>
            <person name="Kohler A."/>
            <person name="Feng B."/>
            <person name="Cao Y."/>
            <person name="Lipzen A."/>
            <person name="Daum C."/>
            <person name="Hundley H."/>
            <person name="Pangilinan J."/>
            <person name="Johnson J."/>
            <person name="Barry K."/>
            <person name="LaButti K."/>
            <person name="Ng V."/>
            <person name="Ahrendt S."/>
            <person name="Min B."/>
            <person name="Choi I.G."/>
            <person name="Park H."/>
            <person name="Plett J.M."/>
            <person name="Magnuson J."/>
            <person name="Spatafora J.W."/>
            <person name="Nagy L.G."/>
            <person name="Henrissat B."/>
            <person name="Grigoriev I.V."/>
            <person name="Yang Z.L."/>
            <person name="Xu J."/>
            <person name="Martin F.M."/>
        </authorList>
    </citation>
    <scope>NUCLEOTIDE SEQUENCE</scope>
    <source>
        <strain evidence="8">KKN 215</strain>
    </source>
</reference>
<feature type="compositionally biased region" description="Polar residues" evidence="7">
    <location>
        <begin position="255"/>
        <end position="272"/>
    </location>
</feature>
<dbReference type="Gene3D" id="1.10.400.10">
    <property type="entry name" value="GI Alpha 1, domain 2-like"/>
    <property type="match status" value="1"/>
</dbReference>
<dbReference type="Pfam" id="PF00503">
    <property type="entry name" value="G-alpha"/>
    <property type="match status" value="1"/>
</dbReference>
<feature type="compositionally biased region" description="Low complexity" evidence="7">
    <location>
        <begin position="306"/>
        <end position="319"/>
    </location>
</feature>
<name>A0A8K0UDV6_9AGAR</name>
<dbReference type="SUPFAM" id="SSF52540">
    <property type="entry name" value="P-loop containing nucleoside triphosphate hydrolases"/>
    <property type="match status" value="1"/>
</dbReference>
<dbReference type="AlphaFoldDB" id="A0A8K0UDV6"/>
<dbReference type="GO" id="GO:0046872">
    <property type="term" value="F:metal ion binding"/>
    <property type="evidence" value="ECO:0007669"/>
    <property type="project" value="UniProtKB-KW"/>
</dbReference>
<sequence length="610" mass="68021">MSGSLDSPDPLAILIAPPPNESPASRAERLQAEAEARRVSEQIDEEIRRERMDQRKWEKEKRTVKVLLLGQSESGKSTTIKNFQMAYAPNSFAQELSSWRSVIYLNLARSILTILDHLSKEASRLNPDASSSSSLEVPLSQSSLVAMASSSSAEDDADLKFTPVTSPQGSASELGMSVEDSPGTPSSPSSPPFPPELAERAARSRGASTSTDSPSDKFIFTSVHAALLARLYPPLRKVQETLEGTLGAPEPSPNSPYGSAAQSSAENYQSPHEPNWRPNARRPKEFAITTRTGWRAALMKVRERISTSSASSLHSTSSKKAGKRRRRDMDVDEARDVLCELSTDMQALWEDKHVRTLLRIKKVRLEERSGFFLDDISRIATLRYEPTSDDVVRARLRTMGVQEYSFISEKVDKENIASGLLGYNSKKVAAGETIKRNGPLGIEPGREWIIYDVGGARSNRQAWLPYFTNLNAIIFLAPISCFDERLAEDPRVNRLEDSLILWKTIVSSDVLRGVQLILFLNKCDLLQKKIHRGVRVADYVSSYGDRPNDAKSVAKYLRQQFKDISMRHSPQQRQFFSFFTSVTDTKATAITVAAVREGIQRTNLRKVELI</sequence>
<dbReference type="GO" id="GO:0003924">
    <property type="term" value="F:GTPase activity"/>
    <property type="evidence" value="ECO:0007669"/>
    <property type="project" value="InterPro"/>
</dbReference>
<dbReference type="OrthoDB" id="5817230at2759"/>
<keyword evidence="4" id="KW-0807">Transducer</keyword>
<dbReference type="InterPro" id="IPR001019">
    <property type="entry name" value="Gprotein_alpha_su"/>
</dbReference>
<dbReference type="GO" id="GO:0001664">
    <property type="term" value="F:G protein-coupled receptor binding"/>
    <property type="evidence" value="ECO:0007669"/>
    <property type="project" value="TreeGrafter"/>
</dbReference>
<feature type="binding site" evidence="5">
    <location>
        <begin position="521"/>
        <end position="524"/>
    </location>
    <ligand>
        <name>GTP</name>
        <dbReference type="ChEBI" id="CHEBI:37565"/>
    </ligand>
</feature>
<protein>
    <submittedName>
        <fullName evidence="8">G-alpha-domain-containing protein</fullName>
    </submittedName>
</protein>
<dbReference type="GO" id="GO:0031683">
    <property type="term" value="F:G-protein beta/gamma-subunit complex binding"/>
    <property type="evidence" value="ECO:0007669"/>
    <property type="project" value="InterPro"/>
</dbReference>
<dbReference type="PANTHER" id="PTHR10218:SF360">
    <property type="entry name" value="GUANINE NUCLEOTIDE-BINDING PROTEIN SUBUNIT ALPHA HOMOLOG"/>
    <property type="match status" value="1"/>
</dbReference>
<keyword evidence="9" id="KW-1185">Reference proteome</keyword>
<feature type="compositionally biased region" description="Basic and acidic residues" evidence="7">
    <location>
        <begin position="26"/>
        <end position="40"/>
    </location>
</feature>
<feature type="region of interest" description="Disordered" evidence="7">
    <location>
        <begin position="1"/>
        <end position="40"/>
    </location>
</feature>
<dbReference type="GO" id="GO:0005737">
    <property type="term" value="C:cytoplasm"/>
    <property type="evidence" value="ECO:0007669"/>
    <property type="project" value="TreeGrafter"/>
</dbReference>
<feature type="region of interest" description="Disordered" evidence="7">
    <location>
        <begin position="305"/>
        <end position="329"/>
    </location>
</feature>
<accession>A0A8K0UDV6</accession>
<dbReference type="GO" id="GO:0005834">
    <property type="term" value="C:heterotrimeric G-protein complex"/>
    <property type="evidence" value="ECO:0007669"/>
    <property type="project" value="TreeGrafter"/>
</dbReference>
<evidence type="ECO:0000256" key="5">
    <source>
        <dbReference type="PIRSR" id="PIRSR601019-1"/>
    </source>
</evidence>
<keyword evidence="6" id="KW-0460">Magnesium</keyword>
<keyword evidence="2 5" id="KW-0547">Nucleotide-binding</keyword>
<proteinExistence type="predicted"/>
<dbReference type="Gene3D" id="3.40.50.300">
    <property type="entry name" value="P-loop containing nucleotide triphosphate hydrolases"/>
    <property type="match status" value="2"/>
</dbReference>
<dbReference type="InterPro" id="IPR011025">
    <property type="entry name" value="GproteinA_insert"/>
</dbReference>
<evidence type="ECO:0000256" key="6">
    <source>
        <dbReference type="PIRSR" id="PIRSR601019-2"/>
    </source>
</evidence>
<feature type="binding site" evidence="6">
    <location>
        <position position="398"/>
    </location>
    <ligand>
        <name>Mg(2+)</name>
        <dbReference type="ChEBI" id="CHEBI:18420"/>
    </ligand>
</feature>
<dbReference type="GO" id="GO:0007188">
    <property type="term" value="P:adenylate cyclase-modulating G protein-coupled receptor signaling pathway"/>
    <property type="evidence" value="ECO:0007669"/>
    <property type="project" value="TreeGrafter"/>
</dbReference>
<evidence type="ECO:0000256" key="1">
    <source>
        <dbReference type="ARBA" id="ARBA00022723"/>
    </source>
</evidence>
<dbReference type="PROSITE" id="PS51882">
    <property type="entry name" value="G_ALPHA"/>
    <property type="match status" value="1"/>
</dbReference>
<dbReference type="FunFam" id="3.40.50.300:FF:000692">
    <property type="entry name" value="Guanine nucleotide-binding protein subunit alpha"/>
    <property type="match status" value="1"/>
</dbReference>